<name>A0A1M7SWK1_9BACT</name>
<organism evidence="1 2">
    <name type="scientific">Desulfovibrio litoralis DSM 11393</name>
    <dbReference type="NCBI Taxonomy" id="1121455"/>
    <lineage>
        <taxon>Bacteria</taxon>
        <taxon>Pseudomonadati</taxon>
        <taxon>Thermodesulfobacteriota</taxon>
        <taxon>Desulfovibrionia</taxon>
        <taxon>Desulfovibrionales</taxon>
        <taxon>Desulfovibrionaceae</taxon>
        <taxon>Desulfovibrio</taxon>
    </lineage>
</organism>
<evidence type="ECO:0000313" key="1">
    <source>
        <dbReference type="EMBL" id="SHN62754.1"/>
    </source>
</evidence>
<sequence>MSLQVNPYLSTGSNYTMNFGANKNNANNSTSTGNSLGSYMPEGLELALTKALEEISELKDGSPVTITDIIAYLKNLENAFTEKVEKDLKALGLTDFDFQIALDPKKENEQAITVSAKNEETKKLVESYFKQNPGIVEEFRKIQALKNLEKNLSPENEVDKLKGTNIRTIKANYQAQALDIFFNSTTDTGTSLLADFSGGQTTFSSGIDYFV</sequence>
<dbReference type="AlphaFoldDB" id="A0A1M7SWK1"/>
<proteinExistence type="predicted"/>
<keyword evidence="2" id="KW-1185">Reference proteome</keyword>
<dbReference type="EMBL" id="FRDI01000005">
    <property type="protein sequence ID" value="SHN62754.1"/>
    <property type="molecule type" value="Genomic_DNA"/>
</dbReference>
<accession>A0A1M7SWK1</accession>
<gene>
    <name evidence="1" type="ORF">SAMN02745728_01299</name>
</gene>
<reference evidence="1 2" key="1">
    <citation type="submission" date="2016-12" db="EMBL/GenBank/DDBJ databases">
        <authorList>
            <person name="Song W.-J."/>
            <person name="Kurnit D.M."/>
        </authorList>
    </citation>
    <scope>NUCLEOTIDE SEQUENCE [LARGE SCALE GENOMIC DNA]</scope>
    <source>
        <strain evidence="1 2">DSM 11393</strain>
    </source>
</reference>
<dbReference type="RefSeq" id="WP_072696992.1">
    <property type="nucleotide sequence ID" value="NZ_FRDI01000005.1"/>
</dbReference>
<evidence type="ECO:0000313" key="2">
    <source>
        <dbReference type="Proteomes" id="UP000186469"/>
    </source>
</evidence>
<dbReference type="STRING" id="1121455.SAMN02745728_01299"/>
<protein>
    <submittedName>
        <fullName evidence="1">Uncharacterized protein</fullName>
    </submittedName>
</protein>
<dbReference type="Proteomes" id="UP000186469">
    <property type="component" value="Unassembled WGS sequence"/>
</dbReference>